<comment type="caution">
    <text evidence="8">The sequence shown here is derived from an EMBL/GenBank/DDBJ whole genome shotgun (WGS) entry which is preliminary data.</text>
</comment>
<keyword evidence="4" id="KW-0560">Oxidoreductase</keyword>
<dbReference type="STRING" id="33097.A0A150GPR0"/>
<sequence length="116" mass="12958">MSLPTLPNALSQLLTWFYDSIARASRPSMSGKAYLSGNFAPVDEELFEEELQVENGELPEGLEGVYVRTGPNPFFKPVAGYHWFDGDGMLHAVRLRGGKASYCNRFVKTERLAQVD</sequence>
<keyword evidence="9" id="KW-1185">Reference proteome</keyword>
<evidence type="ECO:0000313" key="9">
    <source>
        <dbReference type="Proteomes" id="UP000075714"/>
    </source>
</evidence>
<dbReference type="OrthoDB" id="1069523at2759"/>
<evidence type="ECO:0000313" key="8">
    <source>
        <dbReference type="EMBL" id="KXZ51784.1"/>
    </source>
</evidence>
<evidence type="ECO:0000256" key="7">
    <source>
        <dbReference type="ARBA" id="ARBA00048709"/>
    </source>
</evidence>
<accession>A0A150GPR0</accession>
<proteinExistence type="inferred from homology"/>
<dbReference type="GO" id="GO:0016121">
    <property type="term" value="P:carotene catabolic process"/>
    <property type="evidence" value="ECO:0007669"/>
    <property type="project" value="TreeGrafter"/>
</dbReference>
<dbReference type="GO" id="GO:0009570">
    <property type="term" value="C:chloroplast stroma"/>
    <property type="evidence" value="ECO:0007669"/>
    <property type="project" value="TreeGrafter"/>
</dbReference>
<dbReference type="PANTHER" id="PTHR10543">
    <property type="entry name" value="BETA-CAROTENE DIOXYGENASE"/>
    <property type="match status" value="1"/>
</dbReference>
<dbReference type="Pfam" id="PF03055">
    <property type="entry name" value="RPE65"/>
    <property type="match status" value="1"/>
</dbReference>
<dbReference type="InterPro" id="IPR004294">
    <property type="entry name" value="Carotenoid_Oase"/>
</dbReference>
<keyword evidence="5" id="KW-0408">Iron</keyword>
<evidence type="ECO:0000256" key="2">
    <source>
        <dbReference type="ARBA" id="ARBA00006787"/>
    </source>
</evidence>
<dbReference type="Proteomes" id="UP000075714">
    <property type="component" value="Unassembled WGS sequence"/>
</dbReference>
<gene>
    <name evidence="8" type="ORF">GPECTOR_11g228</name>
</gene>
<evidence type="ECO:0000256" key="5">
    <source>
        <dbReference type="ARBA" id="ARBA00023004"/>
    </source>
</evidence>
<organism evidence="8 9">
    <name type="scientific">Gonium pectorale</name>
    <name type="common">Green alga</name>
    <dbReference type="NCBI Taxonomy" id="33097"/>
    <lineage>
        <taxon>Eukaryota</taxon>
        <taxon>Viridiplantae</taxon>
        <taxon>Chlorophyta</taxon>
        <taxon>core chlorophytes</taxon>
        <taxon>Chlorophyceae</taxon>
        <taxon>CS clade</taxon>
        <taxon>Chlamydomonadales</taxon>
        <taxon>Volvocaceae</taxon>
        <taxon>Gonium</taxon>
    </lineage>
</organism>
<evidence type="ECO:0000256" key="6">
    <source>
        <dbReference type="ARBA" id="ARBA00039084"/>
    </source>
</evidence>
<protein>
    <recommendedName>
        <fullName evidence="6">carotenoid 9,10-dioxygenase</fullName>
        <ecNumber evidence="6">1.14.99.n4</ecNumber>
    </recommendedName>
</protein>
<dbReference type="GO" id="GO:0010436">
    <property type="term" value="F:carotenoid dioxygenase activity"/>
    <property type="evidence" value="ECO:0007669"/>
    <property type="project" value="TreeGrafter"/>
</dbReference>
<keyword evidence="3" id="KW-0479">Metal-binding</keyword>
<comment type="catalytic activity">
    <reaction evidence="7">
        <text>all-trans-zeaxanthin + 2 O2 = 4,9-dimethyldodeca-2,4,6,8,10-pentaenedial + 2 (3R)-hydroxy-beta-ionone</text>
        <dbReference type="Rhea" id="RHEA:26393"/>
        <dbReference type="ChEBI" id="CHEBI:15379"/>
        <dbReference type="ChEBI" id="CHEBI:27547"/>
        <dbReference type="ChEBI" id="CHEBI:53171"/>
        <dbReference type="ChEBI" id="CHEBI:53173"/>
        <dbReference type="EC" id="1.14.99.n4"/>
    </reaction>
</comment>
<dbReference type="EC" id="1.14.99.n4" evidence="6"/>
<comment type="cofactor">
    <cofactor evidence="1">
        <name>Fe(2+)</name>
        <dbReference type="ChEBI" id="CHEBI:29033"/>
    </cofactor>
</comment>
<dbReference type="AlphaFoldDB" id="A0A150GPR0"/>
<dbReference type="EMBL" id="LSYV01000012">
    <property type="protein sequence ID" value="KXZ51784.1"/>
    <property type="molecule type" value="Genomic_DNA"/>
</dbReference>
<comment type="similarity">
    <text evidence="2">Belongs to the carotenoid oxygenase family.</text>
</comment>
<dbReference type="PANTHER" id="PTHR10543:SF89">
    <property type="entry name" value="CAROTENOID 9,10(9',10')-CLEAVAGE DIOXYGENASE 1"/>
    <property type="match status" value="1"/>
</dbReference>
<evidence type="ECO:0000256" key="3">
    <source>
        <dbReference type="ARBA" id="ARBA00022723"/>
    </source>
</evidence>
<evidence type="ECO:0000256" key="1">
    <source>
        <dbReference type="ARBA" id="ARBA00001954"/>
    </source>
</evidence>
<dbReference type="GO" id="GO:0046872">
    <property type="term" value="F:metal ion binding"/>
    <property type="evidence" value="ECO:0007669"/>
    <property type="project" value="UniProtKB-KW"/>
</dbReference>
<name>A0A150GPR0_GONPE</name>
<evidence type="ECO:0000256" key="4">
    <source>
        <dbReference type="ARBA" id="ARBA00023002"/>
    </source>
</evidence>
<reference evidence="9" key="1">
    <citation type="journal article" date="2016" name="Nat. Commun.">
        <title>The Gonium pectorale genome demonstrates co-option of cell cycle regulation during the evolution of multicellularity.</title>
        <authorList>
            <person name="Hanschen E.R."/>
            <person name="Marriage T.N."/>
            <person name="Ferris P.J."/>
            <person name="Hamaji T."/>
            <person name="Toyoda A."/>
            <person name="Fujiyama A."/>
            <person name="Neme R."/>
            <person name="Noguchi H."/>
            <person name="Minakuchi Y."/>
            <person name="Suzuki M."/>
            <person name="Kawai-Toyooka H."/>
            <person name="Smith D.R."/>
            <person name="Sparks H."/>
            <person name="Anderson J."/>
            <person name="Bakaric R."/>
            <person name="Luria V."/>
            <person name="Karger A."/>
            <person name="Kirschner M.W."/>
            <person name="Durand P.M."/>
            <person name="Michod R.E."/>
            <person name="Nozaki H."/>
            <person name="Olson B.J."/>
        </authorList>
    </citation>
    <scope>NUCLEOTIDE SEQUENCE [LARGE SCALE GENOMIC DNA]</scope>
    <source>
        <strain evidence="9">NIES-2863</strain>
    </source>
</reference>